<feature type="compositionally biased region" description="Acidic residues" evidence="1">
    <location>
        <begin position="75"/>
        <end position="85"/>
    </location>
</feature>
<proteinExistence type="predicted"/>
<gene>
    <name evidence="3" type="ORF">J2751_000419</name>
</gene>
<dbReference type="OrthoDB" id="313263at2157"/>
<name>A0A8T4GCQ7_9EURY</name>
<evidence type="ECO:0000313" key="3">
    <source>
        <dbReference type="EMBL" id="MBP1921430.1"/>
    </source>
</evidence>
<organism evidence="3 4">
    <name type="scientific">Halorubrum alkaliphilum</name>
    <dbReference type="NCBI Taxonomy" id="261290"/>
    <lineage>
        <taxon>Archaea</taxon>
        <taxon>Methanobacteriati</taxon>
        <taxon>Methanobacteriota</taxon>
        <taxon>Stenosarchaea group</taxon>
        <taxon>Halobacteria</taxon>
        <taxon>Halobacteriales</taxon>
        <taxon>Haloferacaceae</taxon>
        <taxon>Halorubrum</taxon>
    </lineage>
</organism>
<dbReference type="RefSeq" id="WP_209482808.1">
    <property type="nucleotide sequence ID" value="NZ_JAGGKQ010000002.1"/>
</dbReference>
<dbReference type="Pfam" id="PF25923">
    <property type="entry name" value="DUF7969"/>
    <property type="match status" value="1"/>
</dbReference>
<feature type="domain" description="DUF7969" evidence="2">
    <location>
        <begin position="1"/>
        <end position="137"/>
    </location>
</feature>
<keyword evidence="4" id="KW-1185">Reference proteome</keyword>
<dbReference type="AlphaFoldDB" id="A0A8T4GCQ7"/>
<feature type="region of interest" description="Disordered" evidence="1">
    <location>
        <begin position="110"/>
        <end position="139"/>
    </location>
</feature>
<evidence type="ECO:0000313" key="4">
    <source>
        <dbReference type="Proteomes" id="UP000823588"/>
    </source>
</evidence>
<reference evidence="3" key="1">
    <citation type="submission" date="2021-03" db="EMBL/GenBank/DDBJ databases">
        <title>Genomic Encyclopedia of Type Strains, Phase IV (KMG-IV): sequencing the most valuable type-strain genomes for metagenomic binning, comparative biology and taxonomic classification.</title>
        <authorList>
            <person name="Goeker M."/>
        </authorList>
    </citation>
    <scope>NUCLEOTIDE SEQUENCE</scope>
    <source>
        <strain evidence="3">DSM 23564</strain>
    </source>
</reference>
<comment type="caution">
    <text evidence="3">The sequence shown here is derived from an EMBL/GenBank/DDBJ whole genome shotgun (WGS) entry which is preliminary data.</text>
</comment>
<dbReference type="Proteomes" id="UP000823588">
    <property type="component" value="Unassembled WGS sequence"/>
</dbReference>
<dbReference type="InterPro" id="IPR058275">
    <property type="entry name" value="DUF7969"/>
</dbReference>
<evidence type="ECO:0000256" key="1">
    <source>
        <dbReference type="SAM" id="MobiDB-lite"/>
    </source>
</evidence>
<protein>
    <recommendedName>
        <fullName evidence="2">DUF7969 domain-containing protein</fullName>
    </recommendedName>
</protein>
<evidence type="ECO:0000259" key="2">
    <source>
        <dbReference type="Pfam" id="PF25923"/>
    </source>
</evidence>
<dbReference type="EMBL" id="JAGGKQ010000002">
    <property type="protein sequence ID" value="MBP1921430.1"/>
    <property type="molecule type" value="Genomic_DNA"/>
</dbReference>
<accession>A0A8T4GCQ7</accession>
<sequence length="139" mass="14935">MGYPVTYHCPACETIVQIERDGYLADKAVTPYPFEGWAYVDPTAAFEGDAADGVRFVCGESDGVVWDPRGTNADGVDESGDDDGEASAVGCGESFYLSFVRYDEGREIDPRAETELVEIDPDPRPSGPRGPSGPDGGFW</sequence>
<feature type="region of interest" description="Disordered" evidence="1">
    <location>
        <begin position="67"/>
        <end position="88"/>
    </location>
</feature>